<sequence length="306" mass="34729">MIHIKDLRSGLPIFKALGSEIRIRIIELLLQYESFNLNELAGKLKLTNGAITPHIKKLEESGLITISTTVGKHGIQKICYLSDDKLLVDLADRSTDNLYEVDIKIGHYVHYEATPTCGLATKESIIGEFDDPRYFADPQHIHSEIVWLTQGCLEYWIPNYLKANQQFEEIQLIMELSSEAPSYNNNWPSDIYFYLNGIELGFWTSPGDFGGKKGIFNPHWWPPHLNQYGLLKLVRVNREGSFIDGCKISGVTIEDIGLHNKSKIKFKIAVPAHAKNAGGLTVYGEHFGNYKQNIIARVLYSQRPRP</sequence>
<dbReference type="AlphaFoldDB" id="A0A7W1WNC7"/>
<proteinExistence type="predicted"/>
<dbReference type="Pfam" id="PF13412">
    <property type="entry name" value="HTH_24"/>
    <property type="match status" value="1"/>
</dbReference>
<dbReference type="Gene3D" id="1.10.10.10">
    <property type="entry name" value="Winged helix-like DNA-binding domain superfamily/Winged helix DNA-binding domain"/>
    <property type="match status" value="1"/>
</dbReference>
<organism evidence="3 4">
    <name type="scientific">Paenactinomyces guangxiensis</name>
    <dbReference type="NCBI Taxonomy" id="1490290"/>
    <lineage>
        <taxon>Bacteria</taxon>
        <taxon>Bacillati</taxon>
        <taxon>Bacillota</taxon>
        <taxon>Bacilli</taxon>
        <taxon>Bacillales</taxon>
        <taxon>Thermoactinomycetaceae</taxon>
        <taxon>Paenactinomyces</taxon>
    </lineage>
</organism>
<accession>A0A7W1WNC7</accession>
<dbReference type="SUPFAM" id="SSF46785">
    <property type="entry name" value="Winged helix' DNA-binding domain"/>
    <property type="match status" value="1"/>
</dbReference>
<reference evidence="3 4" key="1">
    <citation type="submission" date="2020-07" db="EMBL/GenBank/DDBJ databases">
        <authorList>
            <person name="Feng H."/>
        </authorList>
    </citation>
    <scope>NUCLEOTIDE SEQUENCE [LARGE SCALE GENOMIC DNA]</scope>
    <source>
        <strain evidence="4">s-10</strain>
    </source>
</reference>
<dbReference type="InterPro" id="IPR001845">
    <property type="entry name" value="HTH_ArsR_DNA-bd_dom"/>
</dbReference>
<dbReference type="EMBL" id="JACEIQ010000001">
    <property type="protein sequence ID" value="MBA4493042.1"/>
    <property type="molecule type" value="Genomic_DNA"/>
</dbReference>
<name>A0A7W1WNC7_9BACL</name>
<gene>
    <name evidence="3" type="ORF">H1191_01765</name>
</gene>
<keyword evidence="1" id="KW-0238">DNA-binding</keyword>
<evidence type="ECO:0000313" key="3">
    <source>
        <dbReference type="EMBL" id="MBA4493042.1"/>
    </source>
</evidence>
<dbReference type="GO" id="GO:0003677">
    <property type="term" value="F:DNA binding"/>
    <property type="evidence" value="ECO:0007669"/>
    <property type="project" value="UniProtKB-KW"/>
</dbReference>
<dbReference type="Proteomes" id="UP000535491">
    <property type="component" value="Unassembled WGS sequence"/>
</dbReference>
<dbReference type="PROSITE" id="PS50987">
    <property type="entry name" value="HTH_ARSR_2"/>
    <property type="match status" value="1"/>
</dbReference>
<protein>
    <submittedName>
        <fullName evidence="3">Helix-turn-helix domain-containing protein</fullName>
    </submittedName>
</protein>
<keyword evidence="4" id="KW-1185">Reference proteome</keyword>
<dbReference type="InterPro" id="IPR011991">
    <property type="entry name" value="ArsR-like_HTH"/>
</dbReference>
<dbReference type="RefSeq" id="WP_181750260.1">
    <property type="nucleotide sequence ID" value="NZ_JACEIQ010000001.1"/>
</dbReference>
<evidence type="ECO:0000259" key="2">
    <source>
        <dbReference type="PROSITE" id="PS50987"/>
    </source>
</evidence>
<evidence type="ECO:0000313" key="4">
    <source>
        <dbReference type="Proteomes" id="UP000535491"/>
    </source>
</evidence>
<evidence type="ECO:0000256" key="1">
    <source>
        <dbReference type="ARBA" id="ARBA00023125"/>
    </source>
</evidence>
<dbReference type="InterPro" id="IPR036388">
    <property type="entry name" value="WH-like_DNA-bd_sf"/>
</dbReference>
<dbReference type="InterPro" id="IPR036390">
    <property type="entry name" value="WH_DNA-bd_sf"/>
</dbReference>
<dbReference type="SMART" id="SM00418">
    <property type="entry name" value="HTH_ARSR"/>
    <property type="match status" value="1"/>
</dbReference>
<feature type="domain" description="HTH arsR-type" evidence="2">
    <location>
        <begin position="2"/>
        <end position="102"/>
    </location>
</feature>
<dbReference type="GO" id="GO:0003700">
    <property type="term" value="F:DNA-binding transcription factor activity"/>
    <property type="evidence" value="ECO:0007669"/>
    <property type="project" value="InterPro"/>
</dbReference>
<comment type="caution">
    <text evidence="3">The sequence shown here is derived from an EMBL/GenBank/DDBJ whole genome shotgun (WGS) entry which is preliminary data.</text>
</comment>
<dbReference type="CDD" id="cd00090">
    <property type="entry name" value="HTH_ARSR"/>
    <property type="match status" value="1"/>
</dbReference>